<organism evidence="3 4">
    <name type="scientific">Vitrella brassicaformis (strain CCMP3155)</name>
    <dbReference type="NCBI Taxonomy" id="1169540"/>
    <lineage>
        <taxon>Eukaryota</taxon>
        <taxon>Sar</taxon>
        <taxon>Alveolata</taxon>
        <taxon>Colpodellida</taxon>
        <taxon>Vitrellaceae</taxon>
        <taxon>Vitrella</taxon>
    </lineage>
</organism>
<dbReference type="EMBL" id="CDMY01001019">
    <property type="protein sequence ID" value="CEM38990.1"/>
    <property type="molecule type" value="Genomic_DNA"/>
</dbReference>
<evidence type="ECO:0000313" key="3">
    <source>
        <dbReference type="EMBL" id="CEM38990.1"/>
    </source>
</evidence>
<reference evidence="3 4" key="1">
    <citation type="submission" date="2014-11" db="EMBL/GenBank/DDBJ databases">
        <authorList>
            <person name="Zhu J."/>
            <person name="Qi W."/>
            <person name="Song R."/>
        </authorList>
    </citation>
    <scope>NUCLEOTIDE SEQUENCE [LARGE SCALE GENOMIC DNA]</scope>
</reference>
<dbReference type="PROSITE" id="PS50052">
    <property type="entry name" value="GUANYLATE_KINASE_2"/>
    <property type="match status" value="1"/>
</dbReference>
<feature type="region of interest" description="Disordered" evidence="1">
    <location>
        <begin position="559"/>
        <end position="578"/>
    </location>
</feature>
<dbReference type="VEuPathDB" id="CryptoDB:Vbra_10635"/>
<feature type="domain" description="Guanylate kinase-like" evidence="2">
    <location>
        <begin position="521"/>
        <end position="806"/>
    </location>
</feature>
<evidence type="ECO:0000256" key="1">
    <source>
        <dbReference type="SAM" id="MobiDB-lite"/>
    </source>
</evidence>
<feature type="region of interest" description="Disordered" evidence="1">
    <location>
        <begin position="486"/>
        <end position="515"/>
    </location>
</feature>
<dbReference type="Gene3D" id="3.40.50.300">
    <property type="entry name" value="P-loop containing nucleotide triphosphate hydrolases"/>
    <property type="match status" value="1"/>
</dbReference>
<evidence type="ECO:0000313" key="4">
    <source>
        <dbReference type="Proteomes" id="UP000041254"/>
    </source>
</evidence>
<evidence type="ECO:0000259" key="2">
    <source>
        <dbReference type="PROSITE" id="PS50052"/>
    </source>
</evidence>
<dbReference type="InterPro" id="IPR027417">
    <property type="entry name" value="P-loop_NTPase"/>
</dbReference>
<accession>A0A0G4H5C6</accession>
<gene>
    <name evidence="3" type="ORF">Vbra_10635</name>
</gene>
<keyword evidence="4" id="KW-1185">Reference proteome</keyword>
<dbReference type="OrthoDB" id="6334211at2759"/>
<feature type="region of interest" description="Disordered" evidence="1">
    <location>
        <begin position="718"/>
        <end position="755"/>
    </location>
</feature>
<dbReference type="AlphaFoldDB" id="A0A0G4H5C6"/>
<proteinExistence type="predicted"/>
<feature type="compositionally biased region" description="Polar residues" evidence="1">
    <location>
        <begin position="730"/>
        <end position="739"/>
    </location>
</feature>
<dbReference type="InParanoid" id="A0A0G4H5C6"/>
<dbReference type="Proteomes" id="UP000041254">
    <property type="component" value="Unassembled WGS sequence"/>
</dbReference>
<dbReference type="InterPro" id="IPR008144">
    <property type="entry name" value="Guanylate_kin-like_dom"/>
</dbReference>
<name>A0A0G4H5C6_VITBC</name>
<sequence>MFLFGGGEAIDRGGPNRHQQSAFFGSFDALESEVQHYLGDRERQIITGAPAAEGDHGNGGLQAFIRWPFGRSERHRQGDSDGQQSPLSAQDVRERLARAPLEYGELSRYGYGYLVDPIMRYHGGYIRVSQRLNLPYMSAQRWHPEVLVDQLNTRLQKQTANEGGESSVSELPFLAGAHQWVNRSADAPTRDNGQVSDGLGVVLYPNVGDVVLCPMADGYSLAQVQRLREMEGGVFVATVQRLVRDKQSGLYKPDRMDKPATRNVEELCPVRAYYIMGKQAFQVEFDSDTEERPALVAGRYTIDADLVKASGVGREVLNQRAYDEYLNDYRVLKEDLIVKAVYSGIAGFVLTDLTFDLQTALIFLIGNLFGTAYLGLLEAGTDTFGTPEAQGPLGRLSNIRLALPVLLMVTLTLYRSATEGGSFIQDNYLTWLTREQFFAGIIGFLSYRVPFILMALQSLFGGPDGQKNIPGSIGGLARINDYLSEKRRGREQPNAAQMELDARDNKRQPPPSSASSVPFFVPVAVLSGPICLGRTDVLSDLMALDDRFAMPTWVTPDIDHSPLTRSTSGRSRELEGMQAPPMPQEVLSMMQAGAAGGGGVEKVGVGEFCEGMDLMTADGKDSTGDLHTARGGAGDGDRQLVLVRRGPDGRLYGLRRKEIIDTARRGRIPLIECDPSSLFKLKGLGDDIRLVTIWVTLPSQKDMEARLRQQVFGQVPIQHETFPPPHSNRTDTASSSSHTRGAIGEGNDNSTSLASLRGVGQEFERRREEMLHEVQVGLLSGLVDYYVYNSQDSSTNAARQARDCVDNALTNT</sequence>
<protein>
    <recommendedName>
        <fullName evidence="2">Guanylate kinase-like domain-containing protein</fullName>
    </recommendedName>
</protein>